<name>A0A8J3D2G9_9BACT</name>
<dbReference type="EMBL" id="BMYF01000035">
    <property type="protein sequence ID" value="GHB53198.1"/>
    <property type="molecule type" value="Genomic_DNA"/>
</dbReference>
<proteinExistence type="predicted"/>
<sequence>MIITPIHSNRSLFLATDFIPFYFTIEQINSCTALKAKLLVTLERLKYKMDFKINQCEKKLNV</sequence>
<keyword evidence="2" id="KW-1185">Reference proteome</keyword>
<reference evidence="1" key="1">
    <citation type="journal article" date="2014" name="Int. J. Syst. Evol. Microbiol.">
        <title>Complete genome sequence of Corynebacterium casei LMG S-19264T (=DSM 44701T), isolated from a smear-ripened cheese.</title>
        <authorList>
            <consortium name="US DOE Joint Genome Institute (JGI-PGF)"/>
            <person name="Walter F."/>
            <person name="Albersmeier A."/>
            <person name="Kalinowski J."/>
            <person name="Ruckert C."/>
        </authorList>
    </citation>
    <scope>NUCLEOTIDE SEQUENCE</scope>
    <source>
        <strain evidence="1">KCTC 23224</strain>
    </source>
</reference>
<dbReference type="Proteomes" id="UP000642809">
    <property type="component" value="Unassembled WGS sequence"/>
</dbReference>
<dbReference type="AlphaFoldDB" id="A0A8J3D2G9"/>
<evidence type="ECO:0000313" key="1">
    <source>
        <dbReference type="EMBL" id="GHB53198.1"/>
    </source>
</evidence>
<reference evidence="1" key="2">
    <citation type="submission" date="2020-09" db="EMBL/GenBank/DDBJ databases">
        <authorList>
            <person name="Sun Q."/>
            <person name="Kim S."/>
        </authorList>
    </citation>
    <scope>NUCLEOTIDE SEQUENCE</scope>
    <source>
        <strain evidence="1">KCTC 23224</strain>
    </source>
</reference>
<evidence type="ECO:0000313" key="2">
    <source>
        <dbReference type="Proteomes" id="UP000642809"/>
    </source>
</evidence>
<comment type="caution">
    <text evidence="1">The sequence shown here is derived from an EMBL/GenBank/DDBJ whole genome shotgun (WGS) entry which is preliminary data.</text>
</comment>
<gene>
    <name evidence="1" type="ORF">GCM10008106_37160</name>
</gene>
<organism evidence="1 2">
    <name type="scientific">Mongoliitalea lutea</name>
    <dbReference type="NCBI Taxonomy" id="849756"/>
    <lineage>
        <taxon>Bacteria</taxon>
        <taxon>Pseudomonadati</taxon>
        <taxon>Bacteroidota</taxon>
        <taxon>Cytophagia</taxon>
        <taxon>Cytophagales</taxon>
        <taxon>Cyclobacteriaceae</taxon>
        <taxon>Mongoliitalea</taxon>
    </lineage>
</organism>
<protein>
    <submittedName>
        <fullName evidence="1">Uncharacterized protein</fullName>
    </submittedName>
</protein>
<accession>A0A8J3D2G9</accession>